<evidence type="ECO:0000313" key="1">
    <source>
        <dbReference type="EMBL" id="PDX60651.1"/>
    </source>
</evidence>
<dbReference type="Proteomes" id="UP000220959">
    <property type="component" value="Unassembled WGS sequence"/>
</dbReference>
<comment type="caution">
    <text evidence="1">The sequence shown here is derived from an EMBL/GenBank/DDBJ whole genome shotgun (WGS) entry which is preliminary data.</text>
</comment>
<evidence type="ECO:0000313" key="2">
    <source>
        <dbReference type="Proteomes" id="UP000220959"/>
    </source>
</evidence>
<proteinExistence type="predicted"/>
<name>A0ACC9CXS4_9FIRM</name>
<accession>A0ACC9CXS4</accession>
<protein>
    <submittedName>
        <fullName evidence="1">Stage III sporulation protein AE</fullName>
    </submittedName>
</protein>
<keyword evidence="2" id="KW-1185">Reference proteome</keyword>
<organism evidence="1 2">
    <name type="scientific">Faecalibacterium langellae</name>
    <dbReference type="NCBI Taxonomy" id="3435293"/>
    <lineage>
        <taxon>Bacteria</taxon>
        <taxon>Bacillati</taxon>
        <taxon>Bacillota</taxon>
        <taxon>Clostridia</taxon>
        <taxon>Eubacteriales</taxon>
        <taxon>Oscillospiraceae</taxon>
        <taxon>Faecalibacterium</taxon>
    </lineage>
</organism>
<sequence length="353" mass="36786">MAAFGGDLPEDLELGRVKWPMTTLLSGLPGQELWQPYLEAAPQSAEAFAQDPLGALLSLLPVHPVQLLTQIAHSYIAVFLFLLAVLLLSFLLGDSRNADLLELVSAAGCGVLSWGGLTGLAQEICEKMTSWKSFLLGFLPVYGGVLTAGGEMQAGMAACGLLLSGLCLLAQCTALWVGPLLQSYLAISMACCISTQKGLADGCRSAGRLLQKGLSLAGRLFAILLGLQRVVTLQLDKTTLQVGRFLTGSVPVIGDALSGAADAVLAGMQLLKSTLGLAGIALLGAEFLPLYLTLLVHLALLYGCVLLCDLAENRRCKALFSCLAEAVRCMAAVTALFFGLMAVGVAALMLSGG</sequence>
<gene>
    <name evidence="1" type="ORF">CGS49_11770</name>
</gene>
<dbReference type="EMBL" id="NMTR01000021">
    <property type="protein sequence ID" value="PDX60651.1"/>
    <property type="molecule type" value="Genomic_DNA"/>
</dbReference>
<reference evidence="1 2" key="1">
    <citation type="journal article" date="2017" name="Front. Microbiol.">
        <title>New Insights into the Diversity of the Genus Faecalibacterium.</title>
        <authorList>
            <person name="Benevides L."/>
            <person name="Burman S."/>
            <person name="Martin R."/>
            <person name="Robert V."/>
            <person name="Thomas M."/>
            <person name="Miquel S."/>
            <person name="Chain F."/>
            <person name="Sokol H."/>
            <person name="Bermudez-Humaran L.G."/>
            <person name="Morrison M."/>
            <person name="Langella P."/>
            <person name="Azevedo V.A."/>
            <person name="Chatel J.M."/>
            <person name="Soares S."/>
        </authorList>
    </citation>
    <scope>NUCLEOTIDE SEQUENCE [LARGE SCALE GENOMIC DNA]</scope>
    <source>
        <strain evidence="2">CNCM I-4541</strain>
    </source>
</reference>